<organism evidence="3 4">
    <name type="scientific">Psychroflexus sediminis</name>
    <dbReference type="NCBI Taxonomy" id="470826"/>
    <lineage>
        <taxon>Bacteria</taxon>
        <taxon>Pseudomonadati</taxon>
        <taxon>Bacteroidota</taxon>
        <taxon>Flavobacteriia</taxon>
        <taxon>Flavobacteriales</taxon>
        <taxon>Flavobacteriaceae</taxon>
        <taxon>Psychroflexus</taxon>
    </lineage>
</organism>
<feature type="transmembrane region" description="Helical" evidence="1">
    <location>
        <begin position="20"/>
        <end position="41"/>
    </location>
</feature>
<sequence length="90" mass="10772">MDKQNDKKQKKATAYWKENLKYLAILLPIWFLVSYGAGILFKDWLDQFQIGGFKLGFWFAQQGSIYVFIILIFVYVRLMNKLDKKYGYDK</sequence>
<proteinExistence type="predicted"/>
<evidence type="ECO:0000313" key="3">
    <source>
        <dbReference type="EMBL" id="SDG74334.1"/>
    </source>
</evidence>
<accession>A0A1G7WR23</accession>
<feature type="domain" description="Sodium symporter small subunit" evidence="2">
    <location>
        <begin position="13"/>
        <end position="88"/>
    </location>
</feature>
<keyword evidence="1" id="KW-0472">Membrane</keyword>
<name>A0A1G7WR23_9FLAO</name>
<dbReference type="STRING" id="470826.SAMN04488027_10672"/>
<keyword evidence="4" id="KW-1185">Reference proteome</keyword>
<dbReference type="EMBL" id="FNCW01000006">
    <property type="protein sequence ID" value="SDG74334.1"/>
    <property type="molecule type" value="Genomic_DNA"/>
</dbReference>
<dbReference type="RefSeq" id="WP_093367810.1">
    <property type="nucleotide sequence ID" value="NZ_FNCW01000006.1"/>
</dbReference>
<gene>
    <name evidence="3" type="ORF">SAMN04488027_10672</name>
</gene>
<dbReference type="Proteomes" id="UP000199296">
    <property type="component" value="Unassembled WGS sequence"/>
</dbReference>
<dbReference type="NCBIfam" id="TIGR03647">
    <property type="entry name" value="Na_symport_sm"/>
    <property type="match status" value="1"/>
</dbReference>
<evidence type="ECO:0000313" key="4">
    <source>
        <dbReference type="Proteomes" id="UP000199296"/>
    </source>
</evidence>
<keyword evidence="1" id="KW-0812">Transmembrane</keyword>
<keyword evidence="1" id="KW-1133">Transmembrane helix</keyword>
<feature type="transmembrane region" description="Helical" evidence="1">
    <location>
        <begin position="56"/>
        <end position="76"/>
    </location>
</feature>
<dbReference type="OrthoDB" id="9797746at2"/>
<evidence type="ECO:0000256" key="1">
    <source>
        <dbReference type="SAM" id="Phobius"/>
    </source>
</evidence>
<dbReference type="AlphaFoldDB" id="A0A1G7WR23"/>
<protein>
    <submittedName>
        <fullName evidence="3">Putative solute:sodium symporter small subunit</fullName>
    </submittedName>
</protein>
<dbReference type="Pfam" id="PF13937">
    <property type="entry name" value="DUF4212"/>
    <property type="match status" value="1"/>
</dbReference>
<dbReference type="InterPro" id="IPR019886">
    <property type="entry name" value="Na_symporter_ssu"/>
</dbReference>
<reference evidence="3 4" key="1">
    <citation type="submission" date="2016-10" db="EMBL/GenBank/DDBJ databases">
        <authorList>
            <person name="de Groot N.N."/>
        </authorList>
    </citation>
    <scope>NUCLEOTIDE SEQUENCE [LARGE SCALE GENOMIC DNA]</scope>
    <source>
        <strain evidence="3 4">DSM 19803</strain>
    </source>
</reference>
<evidence type="ECO:0000259" key="2">
    <source>
        <dbReference type="Pfam" id="PF13937"/>
    </source>
</evidence>